<keyword evidence="16" id="KW-1185">Reference proteome</keyword>
<dbReference type="GO" id="GO:0008061">
    <property type="term" value="F:chitin binding"/>
    <property type="evidence" value="ECO:0007669"/>
    <property type="project" value="UniProtKB-UniRule"/>
</dbReference>
<keyword evidence="4 10" id="KW-0147">Chitin-binding</keyword>
<dbReference type="InterPro" id="IPR036861">
    <property type="entry name" value="Endochitinase-like_sf"/>
</dbReference>
<dbReference type="PROSITE" id="PS51910">
    <property type="entry name" value="GH18_2"/>
    <property type="match status" value="1"/>
</dbReference>
<keyword evidence="6" id="KW-0146">Chitin degradation</keyword>
<keyword evidence="10" id="KW-1015">Disulfide bond</keyword>
<evidence type="ECO:0000256" key="1">
    <source>
        <dbReference type="ARBA" id="ARBA00000822"/>
    </source>
</evidence>
<dbReference type="InterPro" id="IPR018371">
    <property type="entry name" value="Chitin-binding_1_CS"/>
</dbReference>
<dbReference type="Pfam" id="PF00704">
    <property type="entry name" value="Glyco_hydro_18"/>
    <property type="match status" value="1"/>
</dbReference>
<evidence type="ECO:0000256" key="8">
    <source>
        <dbReference type="ARBA" id="ARBA00023295"/>
    </source>
</evidence>
<evidence type="ECO:0000259" key="13">
    <source>
        <dbReference type="PROSITE" id="PS50941"/>
    </source>
</evidence>
<dbReference type="InterPro" id="IPR050314">
    <property type="entry name" value="Glycosyl_Hydrlase_18"/>
</dbReference>
<dbReference type="Pfam" id="PF00187">
    <property type="entry name" value="Chitin_bind_1"/>
    <property type="match status" value="1"/>
</dbReference>
<evidence type="ECO:0000313" key="15">
    <source>
        <dbReference type="EMBL" id="MDI1486423.1"/>
    </source>
</evidence>
<gene>
    <name evidence="15" type="ORF">OHK93_005651</name>
</gene>
<evidence type="ECO:0000256" key="9">
    <source>
        <dbReference type="ARBA" id="ARBA00023326"/>
    </source>
</evidence>
<feature type="domain" description="Chitin-binding type-1" evidence="13">
    <location>
        <begin position="1"/>
        <end position="40"/>
    </location>
</feature>
<dbReference type="PROSITE" id="PS01095">
    <property type="entry name" value="GH18_1"/>
    <property type="match status" value="1"/>
</dbReference>
<evidence type="ECO:0000256" key="10">
    <source>
        <dbReference type="PROSITE-ProRule" id="PRU00261"/>
    </source>
</evidence>
<dbReference type="AlphaFoldDB" id="A0AA43TS99"/>
<dbReference type="GO" id="GO:0008843">
    <property type="term" value="F:endochitinase activity"/>
    <property type="evidence" value="ECO:0007669"/>
    <property type="project" value="UniProtKB-EC"/>
</dbReference>
<keyword evidence="9" id="KW-0624">Polysaccharide degradation</keyword>
<dbReference type="CDD" id="cd00035">
    <property type="entry name" value="ChtBD1"/>
    <property type="match status" value="1"/>
</dbReference>
<evidence type="ECO:0000256" key="4">
    <source>
        <dbReference type="ARBA" id="ARBA00022669"/>
    </source>
</evidence>
<dbReference type="EC" id="3.2.1.14" evidence="3"/>
<evidence type="ECO:0000256" key="5">
    <source>
        <dbReference type="ARBA" id="ARBA00022801"/>
    </source>
</evidence>
<dbReference type="GO" id="GO:0006032">
    <property type="term" value="P:chitin catabolic process"/>
    <property type="evidence" value="ECO:0007669"/>
    <property type="project" value="UniProtKB-KW"/>
</dbReference>
<reference evidence="15" key="1">
    <citation type="journal article" date="2023" name="Genome Biol. Evol.">
        <title>First Whole Genome Sequence and Flow Cytometry Genome Size Data for the Lichen-Forming Fungus Ramalina farinacea (Ascomycota).</title>
        <authorList>
            <person name="Llewellyn T."/>
            <person name="Mian S."/>
            <person name="Hill R."/>
            <person name="Leitch I.J."/>
            <person name="Gaya E."/>
        </authorList>
    </citation>
    <scope>NUCLEOTIDE SEQUENCE</scope>
    <source>
        <strain evidence="15">LIQ254RAFAR</strain>
    </source>
</reference>
<comment type="caution">
    <text evidence="15">The sequence shown here is derived from an EMBL/GenBank/DDBJ whole genome shotgun (WGS) entry which is preliminary data.</text>
</comment>
<dbReference type="PANTHER" id="PTHR11177:SF333">
    <property type="entry name" value="CHITINASE"/>
    <property type="match status" value="1"/>
</dbReference>
<dbReference type="Gene3D" id="3.20.20.80">
    <property type="entry name" value="Glycosidases"/>
    <property type="match status" value="1"/>
</dbReference>
<evidence type="ECO:0000256" key="11">
    <source>
        <dbReference type="RuleBase" id="RU000489"/>
    </source>
</evidence>
<dbReference type="SMART" id="SM00270">
    <property type="entry name" value="ChtBD1"/>
    <property type="match status" value="1"/>
</dbReference>
<proteinExistence type="inferred from homology"/>
<dbReference type="SUPFAM" id="SSF57016">
    <property type="entry name" value="Plant lectins/antimicrobial peptides"/>
    <property type="match status" value="1"/>
</dbReference>
<comment type="similarity">
    <text evidence="2">Belongs to the glycosyl hydrolase 18 family. Chitinase class V subfamily.</text>
</comment>
<dbReference type="PANTHER" id="PTHR11177">
    <property type="entry name" value="CHITINASE"/>
    <property type="match status" value="1"/>
</dbReference>
<dbReference type="InterPro" id="IPR001579">
    <property type="entry name" value="Glyco_hydro_18_chit_AS"/>
</dbReference>
<organism evidence="15 16">
    <name type="scientific">Ramalina farinacea</name>
    <dbReference type="NCBI Taxonomy" id="258253"/>
    <lineage>
        <taxon>Eukaryota</taxon>
        <taxon>Fungi</taxon>
        <taxon>Dikarya</taxon>
        <taxon>Ascomycota</taxon>
        <taxon>Pezizomycotina</taxon>
        <taxon>Lecanoromycetes</taxon>
        <taxon>OSLEUM clade</taxon>
        <taxon>Lecanoromycetidae</taxon>
        <taxon>Lecanorales</taxon>
        <taxon>Lecanorineae</taxon>
        <taxon>Ramalinaceae</taxon>
        <taxon>Ramalina</taxon>
    </lineage>
</organism>
<feature type="disulfide bond" evidence="10">
    <location>
        <begin position="10"/>
        <end position="24"/>
    </location>
</feature>
<dbReference type="PROSITE" id="PS50941">
    <property type="entry name" value="CHIT_BIND_I_2"/>
    <property type="match status" value="1"/>
</dbReference>
<dbReference type="Gene3D" id="3.30.60.10">
    <property type="entry name" value="Endochitinase-like"/>
    <property type="match status" value="1"/>
</dbReference>
<comment type="catalytic activity">
    <reaction evidence="1">
        <text>Random endo-hydrolysis of N-acetyl-beta-D-glucosaminide (1-&gt;4)-beta-linkages in chitin and chitodextrins.</text>
        <dbReference type="EC" id="3.2.1.14"/>
    </reaction>
</comment>
<comment type="caution">
    <text evidence="10">Lacks conserved residue(s) required for the propagation of feature annotation.</text>
</comment>
<dbReference type="GO" id="GO:0000272">
    <property type="term" value="P:polysaccharide catabolic process"/>
    <property type="evidence" value="ECO:0007669"/>
    <property type="project" value="UniProtKB-KW"/>
</dbReference>
<dbReference type="SUPFAM" id="SSF51445">
    <property type="entry name" value="(Trans)glycosidases"/>
    <property type="match status" value="1"/>
</dbReference>
<evidence type="ECO:0000256" key="6">
    <source>
        <dbReference type="ARBA" id="ARBA00023024"/>
    </source>
</evidence>
<feature type="compositionally biased region" description="Low complexity" evidence="12">
    <location>
        <begin position="414"/>
        <end position="430"/>
    </location>
</feature>
<feature type="region of interest" description="Disordered" evidence="12">
    <location>
        <begin position="408"/>
        <end position="437"/>
    </location>
</feature>
<dbReference type="Gene3D" id="3.10.50.10">
    <property type="match status" value="1"/>
</dbReference>
<dbReference type="InterPro" id="IPR001223">
    <property type="entry name" value="Glyco_hydro18_cat"/>
</dbReference>
<keyword evidence="8 11" id="KW-0326">Glycosidase</keyword>
<evidence type="ECO:0000313" key="16">
    <source>
        <dbReference type="Proteomes" id="UP001161017"/>
    </source>
</evidence>
<dbReference type="PROSITE" id="PS00026">
    <property type="entry name" value="CHIT_BIND_I_1"/>
    <property type="match status" value="1"/>
</dbReference>
<dbReference type="InterPro" id="IPR029070">
    <property type="entry name" value="Chitinase_insertion_sf"/>
</dbReference>
<evidence type="ECO:0000256" key="3">
    <source>
        <dbReference type="ARBA" id="ARBA00012729"/>
    </source>
</evidence>
<sequence>MSDKCPLNVCCSQYGFCGTTSDFCGNNIVKSPSCGGTSSNQRTIGYYEGWSVDRNCDTVPPESIPVGAYTHLNFAFASIDPSSFVVTPTGPDQIDLYKRTTALKQQDPSLKVWISVGGWSMNDPNETTFHTFSNLVASKGDQTAFVNSLTSFMQKYGFDGVDIDWEYPVASERGGSTADLVNYVTFLQNLRQALNASGQYGLSITLPASYYYLQHFDIINISKTIDWFNVMTYDLHGTWDNATFNPSSGNNNIVQAHTNLTEIDQTLQLLWRNNIAPQQVNLGLGFYGRTFTLSDPSSCTAAGCPFSGPGKAGPCTNTAGTLSYTEIERVVSAGGDVSVDRDAAVEQVVWEGDQWASYDDADTFAMKIDYANQHCLGGTMVWAVSLDARGTAASALERSTGRRAAIVQGDKGVASRAQAQTQTQTSGGRSLKAPRLL</sequence>
<dbReference type="Proteomes" id="UP001161017">
    <property type="component" value="Unassembled WGS sequence"/>
</dbReference>
<evidence type="ECO:0000256" key="7">
    <source>
        <dbReference type="ARBA" id="ARBA00023277"/>
    </source>
</evidence>
<accession>A0AA43TS99</accession>
<feature type="domain" description="GH18" evidence="14">
    <location>
        <begin position="41"/>
        <end position="403"/>
    </location>
</feature>
<protein>
    <recommendedName>
        <fullName evidence="3">chitinase</fullName>
        <ecNumber evidence="3">3.2.1.14</ecNumber>
    </recommendedName>
</protein>
<dbReference type="SMART" id="SM00636">
    <property type="entry name" value="Glyco_18"/>
    <property type="match status" value="1"/>
</dbReference>
<keyword evidence="5 11" id="KW-0378">Hydrolase</keyword>
<evidence type="ECO:0000256" key="12">
    <source>
        <dbReference type="SAM" id="MobiDB-lite"/>
    </source>
</evidence>
<evidence type="ECO:0000259" key="14">
    <source>
        <dbReference type="PROSITE" id="PS51910"/>
    </source>
</evidence>
<dbReference type="EMBL" id="JAPUFD010000003">
    <property type="protein sequence ID" value="MDI1486423.1"/>
    <property type="molecule type" value="Genomic_DNA"/>
</dbReference>
<feature type="disulfide bond" evidence="10">
    <location>
        <begin position="5"/>
        <end position="17"/>
    </location>
</feature>
<dbReference type="InterPro" id="IPR011583">
    <property type="entry name" value="Chitinase_II/V-like_cat"/>
</dbReference>
<keyword evidence="7" id="KW-0119">Carbohydrate metabolism</keyword>
<dbReference type="InterPro" id="IPR017853">
    <property type="entry name" value="GH"/>
</dbReference>
<dbReference type="InterPro" id="IPR001002">
    <property type="entry name" value="Chitin-bd_1"/>
</dbReference>
<dbReference type="SUPFAM" id="SSF54556">
    <property type="entry name" value="Chitinase insertion domain"/>
    <property type="match status" value="1"/>
</dbReference>
<name>A0AA43TS99_9LECA</name>
<evidence type="ECO:0000256" key="2">
    <source>
        <dbReference type="ARBA" id="ARBA00008682"/>
    </source>
</evidence>